<dbReference type="InterPro" id="IPR034772">
    <property type="entry name" value="CPSF6/7"/>
</dbReference>
<dbReference type="GO" id="GO:0006397">
    <property type="term" value="P:mRNA processing"/>
    <property type="evidence" value="ECO:0007669"/>
    <property type="project" value="UniProtKB-KW"/>
</dbReference>
<dbReference type="PANTHER" id="PTHR23204">
    <property type="entry name" value="CLEAVAGE AND POLYADENYLATION SPECIFIC FACTOR"/>
    <property type="match status" value="1"/>
</dbReference>
<evidence type="ECO:0000256" key="2">
    <source>
        <dbReference type="SAM" id="MobiDB-lite"/>
    </source>
</evidence>
<dbReference type="SMART" id="SM00360">
    <property type="entry name" value="RRM"/>
    <property type="match status" value="1"/>
</dbReference>
<feature type="region of interest" description="Disordered" evidence="2">
    <location>
        <begin position="1"/>
        <end position="61"/>
    </location>
</feature>
<evidence type="ECO:0000256" key="1">
    <source>
        <dbReference type="ARBA" id="ARBA00006265"/>
    </source>
</evidence>
<proteinExistence type="inferred from homology"/>
<evidence type="ECO:0000313" key="5">
    <source>
        <dbReference type="Proteomes" id="UP000230233"/>
    </source>
</evidence>
<keyword evidence="5" id="KW-1185">Reference proteome</keyword>
<name>A0A2G5U026_9PELO</name>
<dbReference type="Gene3D" id="3.30.70.330">
    <property type="match status" value="1"/>
</dbReference>
<dbReference type="AlphaFoldDB" id="A0A2G5U026"/>
<dbReference type="STRING" id="1611254.A0A2G5U026"/>
<dbReference type="OrthoDB" id="10065185at2759"/>
<comment type="caution">
    <text evidence="4">The sequence shown here is derived from an EMBL/GenBank/DDBJ whole genome shotgun (WGS) entry which is preliminary data.</text>
</comment>
<dbReference type="SUPFAM" id="SSF54928">
    <property type="entry name" value="RNA-binding domain, RBD"/>
    <property type="match status" value="1"/>
</dbReference>
<protein>
    <recommendedName>
        <fullName evidence="3">RRM domain-containing protein</fullName>
    </recommendedName>
</protein>
<accession>A0A2G5U026</accession>
<dbReference type="InterPro" id="IPR012677">
    <property type="entry name" value="Nucleotide-bd_a/b_plait_sf"/>
</dbReference>
<dbReference type="EMBL" id="PDUG01000004">
    <property type="protein sequence ID" value="PIC32930.1"/>
    <property type="molecule type" value="Genomic_DNA"/>
</dbReference>
<comment type="similarity">
    <text evidence="1">Belongs to the RRM CPSF6/7 family.</text>
</comment>
<organism evidence="4 5">
    <name type="scientific">Caenorhabditis nigoni</name>
    <dbReference type="NCBI Taxonomy" id="1611254"/>
    <lineage>
        <taxon>Eukaryota</taxon>
        <taxon>Metazoa</taxon>
        <taxon>Ecdysozoa</taxon>
        <taxon>Nematoda</taxon>
        <taxon>Chromadorea</taxon>
        <taxon>Rhabditida</taxon>
        <taxon>Rhabditina</taxon>
        <taxon>Rhabditomorpha</taxon>
        <taxon>Rhabditoidea</taxon>
        <taxon>Rhabditidae</taxon>
        <taxon>Peloderinae</taxon>
        <taxon>Caenorhabditis</taxon>
    </lineage>
</organism>
<feature type="compositionally biased region" description="Basic and acidic residues" evidence="2">
    <location>
        <begin position="50"/>
        <end position="59"/>
    </location>
</feature>
<evidence type="ECO:0000259" key="3">
    <source>
        <dbReference type="SMART" id="SM00360"/>
    </source>
</evidence>
<dbReference type="Proteomes" id="UP000230233">
    <property type="component" value="Chromosome IV"/>
</dbReference>
<gene>
    <name evidence="4" type="primary">Cnig_chr_IV.g13092</name>
    <name evidence="4" type="ORF">B9Z55_013092</name>
</gene>
<dbReference type="InterPro" id="IPR035979">
    <property type="entry name" value="RBD_domain_sf"/>
</dbReference>
<dbReference type="GO" id="GO:0003723">
    <property type="term" value="F:RNA binding"/>
    <property type="evidence" value="ECO:0007669"/>
    <property type="project" value="InterPro"/>
</dbReference>
<sequence>MTELDEAVLLGEATDQHDGPIDENELLDEKVLKEEDPDDLYEEAIAPTSHQEETAKPHDSPVAVTAPVVATKPAAAPEGRKYCCYIGNLLWYTTDADLLKAIASTGLSRSQFADMKFFENRTNGQSKGYALLVLNSDAAVKQIMETLPSKPIHGQSPTVLAYNKTNQAKLEEVQAKNQTRPDVKKKVRTLTPVLEGSALLLQGPLDYRGSFCLFSHFFQKSVNSRSKLVKTCRFPQS</sequence>
<dbReference type="InterPro" id="IPR000504">
    <property type="entry name" value="RRM_dom"/>
</dbReference>
<dbReference type="GO" id="GO:0005634">
    <property type="term" value="C:nucleus"/>
    <property type="evidence" value="ECO:0007669"/>
    <property type="project" value="UniProtKB-SubCell"/>
</dbReference>
<feature type="domain" description="RRM" evidence="3">
    <location>
        <begin position="83"/>
        <end position="160"/>
    </location>
</feature>
<evidence type="ECO:0000313" key="4">
    <source>
        <dbReference type="EMBL" id="PIC32930.1"/>
    </source>
</evidence>
<reference evidence="5" key="1">
    <citation type="submission" date="2017-10" db="EMBL/GenBank/DDBJ databases">
        <title>Rapid genome shrinkage in a self-fertile nematode reveals novel sperm competition proteins.</title>
        <authorList>
            <person name="Yin D."/>
            <person name="Schwarz E.M."/>
            <person name="Thomas C.G."/>
            <person name="Felde R.L."/>
            <person name="Korf I.F."/>
            <person name="Cutter A.D."/>
            <person name="Schartner C.M."/>
            <person name="Ralston E.J."/>
            <person name="Meyer B.J."/>
            <person name="Haag E.S."/>
        </authorList>
    </citation>
    <scope>NUCLEOTIDE SEQUENCE [LARGE SCALE GENOMIC DNA]</scope>
    <source>
        <strain evidence="5">JU1422</strain>
    </source>
</reference>